<dbReference type="InterPro" id="IPR036864">
    <property type="entry name" value="Zn2-C6_fun-type_DNA-bd_sf"/>
</dbReference>
<dbReference type="SUPFAM" id="SSF57701">
    <property type="entry name" value="Zn2/Cys6 DNA-binding domain"/>
    <property type="match status" value="1"/>
</dbReference>
<dbReference type="InterPro" id="IPR001138">
    <property type="entry name" value="Zn2Cys6_DnaBD"/>
</dbReference>
<dbReference type="PROSITE" id="PS00463">
    <property type="entry name" value="ZN2_CY6_FUNGAL_1"/>
    <property type="match status" value="1"/>
</dbReference>
<dbReference type="GO" id="GO:0005634">
    <property type="term" value="C:nucleus"/>
    <property type="evidence" value="ECO:0007669"/>
    <property type="project" value="TreeGrafter"/>
</dbReference>
<keyword evidence="3" id="KW-0804">Transcription</keyword>
<dbReference type="GO" id="GO:0008270">
    <property type="term" value="F:zinc ion binding"/>
    <property type="evidence" value="ECO:0007669"/>
    <property type="project" value="InterPro"/>
</dbReference>
<dbReference type="GO" id="GO:0001080">
    <property type="term" value="P:nitrogen catabolite activation of transcription from RNA polymerase II promoter"/>
    <property type="evidence" value="ECO:0007669"/>
    <property type="project" value="TreeGrafter"/>
</dbReference>
<dbReference type="CDD" id="cd00067">
    <property type="entry name" value="GAL4"/>
    <property type="match status" value="1"/>
</dbReference>
<gene>
    <name evidence="7" type="ORF">UA08_07741</name>
</gene>
<keyword evidence="8" id="KW-1185">Reference proteome</keyword>
<dbReference type="Proteomes" id="UP000214365">
    <property type="component" value="Unassembled WGS sequence"/>
</dbReference>
<dbReference type="AlphaFoldDB" id="A0A225APN2"/>
<organism evidence="7 8">
    <name type="scientific">Talaromyces atroroseus</name>
    <dbReference type="NCBI Taxonomy" id="1441469"/>
    <lineage>
        <taxon>Eukaryota</taxon>
        <taxon>Fungi</taxon>
        <taxon>Dikarya</taxon>
        <taxon>Ascomycota</taxon>
        <taxon>Pezizomycotina</taxon>
        <taxon>Eurotiomycetes</taxon>
        <taxon>Eurotiomycetidae</taxon>
        <taxon>Eurotiales</taxon>
        <taxon>Trichocomaceae</taxon>
        <taxon>Talaromyces</taxon>
        <taxon>Talaromyces sect. Trachyspermi</taxon>
    </lineage>
</organism>
<dbReference type="Gene3D" id="4.10.240.10">
    <property type="entry name" value="Zn(2)-C6 fungal-type DNA-binding domain"/>
    <property type="match status" value="1"/>
</dbReference>
<feature type="domain" description="Zn(2)-C6 fungal-type" evidence="6">
    <location>
        <begin position="24"/>
        <end position="56"/>
    </location>
</feature>
<evidence type="ECO:0000313" key="7">
    <source>
        <dbReference type="EMBL" id="OKL56916.1"/>
    </source>
</evidence>
<name>A0A225APN2_TALAT</name>
<protein>
    <recommendedName>
        <fullName evidence="6">Zn(2)-C6 fungal-type domain-containing protein</fullName>
    </recommendedName>
</protein>
<proteinExistence type="predicted"/>
<accession>A0A225APN2</accession>
<evidence type="ECO:0000256" key="3">
    <source>
        <dbReference type="ARBA" id="ARBA00023163"/>
    </source>
</evidence>
<evidence type="ECO:0000313" key="8">
    <source>
        <dbReference type="Proteomes" id="UP000214365"/>
    </source>
</evidence>
<dbReference type="PANTHER" id="PTHR31668:SF4">
    <property type="entry name" value="TRANSCRIPTIONAL ACTIVATOR PROTEIN DAL81"/>
    <property type="match status" value="1"/>
</dbReference>
<evidence type="ECO:0000256" key="2">
    <source>
        <dbReference type="ARBA" id="ARBA00023125"/>
    </source>
</evidence>
<dbReference type="Pfam" id="PF00172">
    <property type="entry name" value="Zn_clus"/>
    <property type="match status" value="1"/>
</dbReference>
<keyword evidence="2" id="KW-0238">DNA-binding</keyword>
<dbReference type="GO" id="GO:0003677">
    <property type="term" value="F:DNA binding"/>
    <property type="evidence" value="ECO:0007669"/>
    <property type="project" value="UniProtKB-KW"/>
</dbReference>
<feature type="region of interest" description="Disordered" evidence="5">
    <location>
        <begin position="155"/>
        <end position="180"/>
    </location>
</feature>
<evidence type="ECO:0000256" key="1">
    <source>
        <dbReference type="ARBA" id="ARBA00023015"/>
    </source>
</evidence>
<dbReference type="SMART" id="SM00066">
    <property type="entry name" value="GAL4"/>
    <property type="match status" value="1"/>
</dbReference>
<dbReference type="EMBL" id="LFMY01000013">
    <property type="protein sequence ID" value="OKL56916.1"/>
    <property type="molecule type" value="Genomic_DNA"/>
</dbReference>
<feature type="compositionally biased region" description="Low complexity" evidence="5">
    <location>
        <begin position="155"/>
        <end position="169"/>
    </location>
</feature>
<evidence type="ECO:0000256" key="5">
    <source>
        <dbReference type="SAM" id="MobiDB-lite"/>
    </source>
</evidence>
<comment type="caution">
    <text evidence="7">The sequence shown here is derived from an EMBL/GenBank/DDBJ whole genome shotgun (WGS) entry which is preliminary data.</text>
</comment>
<dbReference type="InterPro" id="IPR050797">
    <property type="entry name" value="Carb_Metab_Trans_Reg"/>
</dbReference>
<keyword evidence="4" id="KW-0539">Nucleus</keyword>
<dbReference type="OrthoDB" id="3555946at2759"/>
<evidence type="ECO:0000256" key="4">
    <source>
        <dbReference type="ARBA" id="ARBA00023242"/>
    </source>
</evidence>
<dbReference type="RefSeq" id="XP_020117037.1">
    <property type="nucleotide sequence ID" value="XM_020262963.1"/>
</dbReference>
<evidence type="ECO:0000259" key="6">
    <source>
        <dbReference type="PROSITE" id="PS50048"/>
    </source>
</evidence>
<sequence length="343" mass="37796">MASNPLRQPQPQRQHLQNFKVRAACEPCHRRKIKCQPPVDGGACQACETNGRKCLFAPRAKAGRPRISRNNDPEPSAYQRTIPDEQDDLHDMLNSDGMTGIALPPSLDWTDMSNIEVTNFFNEDYSPLSLDHLDSRSEQLAANCNNTKQGKSVIGVSGTVTSSDGSVDSQPRSLSSERPPAHDEFTTLLHVCTELQSMHLNITASGVPLRNQLQLMLQKLDTAGDVMIDMIGQIQIPSHVCASLPRTITALSTLIVTTLLRLLEVCDLLSQSTIPKIQTLSQVRLLKRIDFNIAQVRTAVKQLEAVQPLLASVTRDILVRSSLLRQEIQSATDELPIELGGIL</sequence>
<dbReference type="GO" id="GO:0000981">
    <property type="term" value="F:DNA-binding transcription factor activity, RNA polymerase II-specific"/>
    <property type="evidence" value="ECO:0007669"/>
    <property type="project" value="InterPro"/>
</dbReference>
<keyword evidence="1" id="KW-0805">Transcription regulation</keyword>
<dbReference type="PANTHER" id="PTHR31668">
    <property type="entry name" value="GLUCOSE TRANSPORT TRANSCRIPTION REGULATOR RGT1-RELATED-RELATED"/>
    <property type="match status" value="1"/>
</dbReference>
<dbReference type="STRING" id="1441469.A0A225APN2"/>
<dbReference type="PROSITE" id="PS50048">
    <property type="entry name" value="ZN2_CY6_FUNGAL_2"/>
    <property type="match status" value="1"/>
</dbReference>
<reference evidence="7 8" key="1">
    <citation type="submission" date="2015-06" db="EMBL/GenBank/DDBJ databases">
        <title>Talaromyces atroroseus IBT 11181 draft genome.</title>
        <authorList>
            <person name="Rasmussen K.B."/>
            <person name="Rasmussen S."/>
            <person name="Petersen B."/>
            <person name="Sicheritz-Ponten T."/>
            <person name="Mortensen U.H."/>
            <person name="Thrane U."/>
        </authorList>
    </citation>
    <scope>NUCLEOTIDE SEQUENCE [LARGE SCALE GENOMIC DNA]</scope>
    <source>
        <strain evidence="7 8">IBT 11181</strain>
    </source>
</reference>
<dbReference type="GeneID" id="31007497"/>